<feature type="binding site" evidence="15">
    <location>
        <position position="481"/>
    </location>
    <ligand>
        <name>Mg(2+)</name>
        <dbReference type="ChEBI" id="CHEBI:18420"/>
        <note>shared with alpha subunit</note>
    </ligand>
</feature>
<feature type="domain" description="FDX-ACB" evidence="18">
    <location>
        <begin position="719"/>
        <end position="807"/>
    </location>
</feature>
<evidence type="ECO:0000256" key="10">
    <source>
        <dbReference type="ARBA" id="ARBA00022842"/>
    </source>
</evidence>
<name>A0ABY0IE11_9BACT</name>
<feature type="binding site" evidence="15">
    <location>
        <position position="471"/>
    </location>
    <ligand>
        <name>Mg(2+)</name>
        <dbReference type="ChEBI" id="CHEBI:18420"/>
        <note>shared with alpha subunit</note>
    </ligand>
</feature>
<keyword evidence="21" id="KW-1185">Reference proteome</keyword>
<keyword evidence="4 15" id="KW-0963">Cytoplasm</keyword>
<evidence type="ECO:0000259" key="18">
    <source>
        <dbReference type="PROSITE" id="PS51447"/>
    </source>
</evidence>
<evidence type="ECO:0000256" key="8">
    <source>
        <dbReference type="ARBA" id="ARBA00022741"/>
    </source>
</evidence>
<dbReference type="InterPro" id="IPR009061">
    <property type="entry name" value="DNA-bd_dom_put_sf"/>
</dbReference>
<keyword evidence="13 15" id="KW-0030">Aminoacyl-tRNA synthetase</keyword>
<keyword evidence="9 15" id="KW-0067">ATP-binding</keyword>
<dbReference type="SMART" id="SM00874">
    <property type="entry name" value="B5"/>
    <property type="match status" value="1"/>
</dbReference>
<dbReference type="Gene3D" id="2.40.50.140">
    <property type="entry name" value="Nucleic acid-binding proteins"/>
    <property type="match status" value="1"/>
</dbReference>
<keyword evidence="8 15" id="KW-0547">Nucleotide-binding</keyword>
<dbReference type="GO" id="GO:0004826">
    <property type="term" value="F:phenylalanine-tRNA ligase activity"/>
    <property type="evidence" value="ECO:0007669"/>
    <property type="project" value="UniProtKB-EC"/>
</dbReference>
<dbReference type="Pfam" id="PF17759">
    <property type="entry name" value="tRNA_synthFbeta"/>
    <property type="match status" value="1"/>
</dbReference>
<reference evidence="21" key="1">
    <citation type="journal article" date="2019" name="Int. J. Syst. Evol. Microbiol.">
        <title>Halobacteriovorax valvorus sp. nov., a novel prokaryotic predator isolated from coastal seawater of China.</title>
        <authorList>
            <person name="Chen M.-X."/>
        </authorList>
    </citation>
    <scope>NUCLEOTIDE SEQUENCE [LARGE SCALE GENOMIC DNA]</scope>
    <source>
        <strain evidence="21">BL9</strain>
    </source>
</reference>
<dbReference type="InterPro" id="IPR045060">
    <property type="entry name" value="Phe-tRNA-ligase_IIc_bsu"/>
</dbReference>
<dbReference type="EC" id="6.1.1.20" evidence="15"/>
<evidence type="ECO:0000256" key="1">
    <source>
        <dbReference type="ARBA" id="ARBA00004496"/>
    </source>
</evidence>
<evidence type="ECO:0000259" key="19">
    <source>
        <dbReference type="PROSITE" id="PS51483"/>
    </source>
</evidence>
<dbReference type="SUPFAM" id="SSF56037">
    <property type="entry name" value="PheT/TilS domain"/>
    <property type="match status" value="1"/>
</dbReference>
<dbReference type="PROSITE" id="PS51447">
    <property type="entry name" value="FDX_ACB"/>
    <property type="match status" value="1"/>
</dbReference>
<dbReference type="NCBIfam" id="NF045760">
    <property type="entry name" value="YtpR"/>
    <property type="match status" value="1"/>
</dbReference>
<dbReference type="SUPFAM" id="SSF55681">
    <property type="entry name" value="Class II aaRS and biotin synthetases"/>
    <property type="match status" value="1"/>
</dbReference>
<gene>
    <name evidence="15 20" type="primary">pheT</name>
    <name evidence="20" type="ORF">DAY19_05775</name>
</gene>
<dbReference type="InterPro" id="IPR005121">
    <property type="entry name" value="Fdx_antiC-bd"/>
</dbReference>
<comment type="cofactor">
    <cofactor evidence="15">
        <name>Mg(2+)</name>
        <dbReference type="ChEBI" id="CHEBI:18420"/>
    </cofactor>
    <text evidence="15">Binds 2 magnesium ions per tetramer.</text>
</comment>
<dbReference type="InterPro" id="IPR020825">
    <property type="entry name" value="Phe-tRNA_synthase-like_B3/B4"/>
</dbReference>
<dbReference type="Pfam" id="PF01588">
    <property type="entry name" value="tRNA_bind"/>
    <property type="match status" value="1"/>
</dbReference>
<dbReference type="SMART" id="SM00896">
    <property type="entry name" value="FDX-ACB"/>
    <property type="match status" value="1"/>
</dbReference>
<feature type="domain" description="B5" evidence="19">
    <location>
        <begin position="416"/>
        <end position="493"/>
    </location>
</feature>
<keyword evidence="5 16" id="KW-0820">tRNA-binding</keyword>
<comment type="caution">
    <text evidence="15">Lacks conserved residue(s) required for the propagation of feature annotation.</text>
</comment>
<dbReference type="SUPFAM" id="SSF54991">
    <property type="entry name" value="Anticodon-binding domain of PheRS"/>
    <property type="match status" value="1"/>
</dbReference>
<dbReference type="RefSeq" id="WP_114706255.1">
    <property type="nucleotide sequence ID" value="NZ_QDKL01000002.1"/>
</dbReference>
<comment type="caution">
    <text evidence="20">The sequence shown here is derived from an EMBL/GenBank/DDBJ whole genome shotgun (WGS) entry which is preliminary data.</text>
</comment>
<evidence type="ECO:0000256" key="6">
    <source>
        <dbReference type="ARBA" id="ARBA00022598"/>
    </source>
</evidence>
<dbReference type="InterPro" id="IPR002547">
    <property type="entry name" value="tRNA-bd_dom"/>
</dbReference>
<keyword evidence="12 15" id="KW-0648">Protein biosynthesis</keyword>
<comment type="catalytic activity">
    <reaction evidence="14 15">
        <text>tRNA(Phe) + L-phenylalanine + ATP = L-phenylalanyl-tRNA(Phe) + AMP + diphosphate + H(+)</text>
        <dbReference type="Rhea" id="RHEA:19413"/>
        <dbReference type="Rhea" id="RHEA-COMP:9668"/>
        <dbReference type="Rhea" id="RHEA-COMP:9699"/>
        <dbReference type="ChEBI" id="CHEBI:15378"/>
        <dbReference type="ChEBI" id="CHEBI:30616"/>
        <dbReference type="ChEBI" id="CHEBI:33019"/>
        <dbReference type="ChEBI" id="CHEBI:58095"/>
        <dbReference type="ChEBI" id="CHEBI:78442"/>
        <dbReference type="ChEBI" id="CHEBI:78531"/>
        <dbReference type="ChEBI" id="CHEBI:456215"/>
        <dbReference type="EC" id="6.1.1.20"/>
    </reaction>
</comment>
<dbReference type="NCBIfam" id="TIGR00472">
    <property type="entry name" value="pheT_bact"/>
    <property type="match status" value="1"/>
</dbReference>
<dbReference type="InterPro" id="IPR012340">
    <property type="entry name" value="NA-bd_OB-fold"/>
</dbReference>
<comment type="similarity">
    <text evidence="2 15">Belongs to the phenylalanyl-tRNA synthetase beta subunit family. Type 1 subfamily.</text>
</comment>
<feature type="domain" description="TRNA-binding" evidence="17">
    <location>
        <begin position="40"/>
        <end position="151"/>
    </location>
</feature>
<dbReference type="Proteomes" id="UP000443582">
    <property type="component" value="Unassembled WGS sequence"/>
</dbReference>
<evidence type="ECO:0000256" key="2">
    <source>
        <dbReference type="ARBA" id="ARBA00008653"/>
    </source>
</evidence>
<dbReference type="Pfam" id="PF03484">
    <property type="entry name" value="B5"/>
    <property type="match status" value="1"/>
</dbReference>
<dbReference type="Gene3D" id="3.50.40.10">
    <property type="entry name" value="Phenylalanyl-trna Synthetase, Chain B, domain 3"/>
    <property type="match status" value="1"/>
</dbReference>
<dbReference type="Gene3D" id="3.30.70.380">
    <property type="entry name" value="Ferrodoxin-fold anticodon-binding domain"/>
    <property type="match status" value="1"/>
</dbReference>
<dbReference type="InterPro" id="IPR004532">
    <property type="entry name" value="Phe-tRNA-ligase_IIc_bsu_bact"/>
</dbReference>
<keyword evidence="11 16" id="KW-0694">RNA-binding</keyword>
<dbReference type="InterPro" id="IPR045864">
    <property type="entry name" value="aa-tRNA-synth_II/BPL/LPL"/>
</dbReference>
<dbReference type="PROSITE" id="PS50886">
    <property type="entry name" value="TRBD"/>
    <property type="match status" value="1"/>
</dbReference>
<accession>A0ABY0IE11</accession>
<evidence type="ECO:0000256" key="12">
    <source>
        <dbReference type="ARBA" id="ARBA00022917"/>
    </source>
</evidence>
<dbReference type="InterPro" id="IPR036690">
    <property type="entry name" value="Fdx_antiC-bd_sf"/>
</dbReference>
<evidence type="ECO:0000256" key="9">
    <source>
        <dbReference type="ARBA" id="ARBA00022840"/>
    </source>
</evidence>
<evidence type="ECO:0000256" key="16">
    <source>
        <dbReference type="PROSITE-ProRule" id="PRU00209"/>
    </source>
</evidence>
<evidence type="ECO:0000256" key="11">
    <source>
        <dbReference type="ARBA" id="ARBA00022884"/>
    </source>
</evidence>
<evidence type="ECO:0000259" key="17">
    <source>
        <dbReference type="PROSITE" id="PS50886"/>
    </source>
</evidence>
<keyword evidence="7 15" id="KW-0479">Metal-binding</keyword>
<dbReference type="InterPro" id="IPR005146">
    <property type="entry name" value="B3/B4_tRNA-bd"/>
</dbReference>
<evidence type="ECO:0000256" key="4">
    <source>
        <dbReference type="ARBA" id="ARBA00022490"/>
    </source>
</evidence>
<dbReference type="Pfam" id="PF03483">
    <property type="entry name" value="B3_4"/>
    <property type="match status" value="1"/>
</dbReference>
<evidence type="ECO:0000313" key="20">
    <source>
        <dbReference type="EMBL" id="RZF21188.1"/>
    </source>
</evidence>
<proteinExistence type="inferred from homology"/>
<evidence type="ECO:0000256" key="14">
    <source>
        <dbReference type="ARBA" id="ARBA00049255"/>
    </source>
</evidence>
<dbReference type="HAMAP" id="MF_00283">
    <property type="entry name" value="Phe_tRNA_synth_beta1"/>
    <property type="match status" value="1"/>
</dbReference>
<evidence type="ECO:0000256" key="13">
    <source>
        <dbReference type="ARBA" id="ARBA00023146"/>
    </source>
</evidence>
<dbReference type="InterPro" id="IPR033714">
    <property type="entry name" value="tRNA_bind_bactPheRS"/>
</dbReference>
<dbReference type="PANTHER" id="PTHR10947:SF0">
    <property type="entry name" value="PHENYLALANINE--TRNA LIGASE BETA SUBUNIT"/>
    <property type="match status" value="1"/>
</dbReference>
<dbReference type="InterPro" id="IPR041616">
    <property type="entry name" value="PheRS_beta_core"/>
</dbReference>
<dbReference type="SUPFAM" id="SSF46955">
    <property type="entry name" value="Putative DNA-binding domain"/>
    <property type="match status" value="1"/>
</dbReference>
<protein>
    <recommendedName>
        <fullName evidence="15">Phenylalanine--tRNA ligase beta subunit</fullName>
        <ecNumber evidence="15">6.1.1.20</ecNumber>
    </recommendedName>
    <alternativeName>
        <fullName evidence="15">Phenylalanyl-tRNA synthetase beta subunit</fullName>
        <shortName evidence="15">PheRS</shortName>
    </alternativeName>
</protein>
<evidence type="ECO:0000256" key="3">
    <source>
        <dbReference type="ARBA" id="ARBA00011209"/>
    </source>
</evidence>
<dbReference type="EMBL" id="QDKL01000002">
    <property type="protein sequence ID" value="RZF21188.1"/>
    <property type="molecule type" value="Genomic_DNA"/>
</dbReference>
<dbReference type="Pfam" id="PF03147">
    <property type="entry name" value="FDX-ACB"/>
    <property type="match status" value="1"/>
</dbReference>
<evidence type="ECO:0000256" key="15">
    <source>
        <dbReference type="HAMAP-Rule" id="MF_00283"/>
    </source>
</evidence>
<dbReference type="PROSITE" id="PS51483">
    <property type="entry name" value="B5"/>
    <property type="match status" value="1"/>
</dbReference>
<sequence>MLISIDWIKDFVKVPDLDANEIGSKFTLATAEVEDVLSVGDHLEAITVVEVLEKEKHPEADKLNLVTFTNGKDKFQVVCGAANVRVGMRTAYAPLGITLPNGLTLEPKKIRGVLSEGMLCSEEELGFAEDSAGIIELDKVFDNPELGKNMLELYNEKKDVLLDVDNKSLTHRPDLWGHFGIAREFATIFENELQNPFNESWSKDLKSKFSSDSAPMKIKVEEGTSCLGYFGLSVDNVKVGESPLWMKKRLQAVGLRPINNIVDISNYVMLELGIPLHIFDREKISGDTVVITSLKDETEFTTLDEEKRKLVAGDTVIGDSDKPLVLAGIMGGLNSGVDENTSKIFIEVANWKAAEVRKTSTRLGLRTDSSSRYEKTLDSLMLERTLLRTLEYILKENPEAKVIGDIQYDGPNLSEIKPVSIESSATKINKALGKEVSFDEMKRIFTSLDIQIEGSADKFIAHIPSYRATKDIETGSCLVEEIGRVIGFDNIAPTSPKLDISPVKLSPAQKLHRSMKNFMVNHASAFEVMTYPMIGPKLLKKAMYDHKGGLELINALSKDAALMRESLVPSFLEAAAANAKNSSAFKFFEIGRTYHANDKDFVKEESVYGALYFDKESTPFMDLLNDTTRLLDSVNINYQLNDRNPKFKSNAVDEDWNGIHPYEFYNLRIQGKMDGVIFSVHPLVLKQFKIKGNVSIALVNMSAFESRPQKDKVKYQPLAKFPGSTFDCTVEVSEEVAVGDILKSLSKLKIKELTSTTIADIYKHDNMKSVTLRSEFLDPNSTLSGEFITEASNKIVETLEKNGFPLKK</sequence>
<dbReference type="SMART" id="SM00873">
    <property type="entry name" value="B3_4"/>
    <property type="match status" value="1"/>
</dbReference>
<dbReference type="SUPFAM" id="SSF50249">
    <property type="entry name" value="Nucleic acid-binding proteins"/>
    <property type="match status" value="1"/>
</dbReference>
<organism evidence="20 21">
    <name type="scientific">Halobacteriovorax vibrionivorans</name>
    <dbReference type="NCBI Taxonomy" id="2152716"/>
    <lineage>
        <taxon>Bacteria</taxon>
        <taxon>Pseudomonadati</taxon>
        <taxon>Bdellovibrionota</taxon>
        <taxon>Bacteriovoracia</taxon>
        <taxon>Bacteriovoracales</taxon>
        <taxon>Halobacteriovoraceae</taxon>
        <taxon>Halobacteriovorax</taxon>
    </lineage>
</organism>
<dbReference type="Gene3D" id="3.30.56.10">
    <property type="match status" value="2"/>
</dbReference>
<evidence type="ECO:0000256" key="5">
    <source>
        <dbReference type="ARBA" id="ARBA00022555"/>
    </source>
</evidence>
<dbReference type="CDD" id="cd02796">
    <property type="entry name" value="tRNA_bind_bactPheRS"/>
    <property type="match status" value="1"/>
</dbReference>
<dbReference type="InterPro" id="IPR005147">
    <property type="entry name" value="tRNA_synthase_B5-dom"/>
</dbReference>
<dbReference type="Gene3D" id="3.30.930.10">
    <property type="entry name" value="Bira Bifunctional Protein, Domain 2"/>
    <property type="match status" value="1"/>
</dbReference>
<evidence type="ECO:0000313" key="21">
    <source>
        <dbReference type="Proteomes" id="UP000443582"/>
    </source>
</evidence>
<dbReference type="PANTHER" id="PTHR10947">
    <property type="entry name" value="PHENYLALANYL-TRNA SYNTHETASE BETA CHAIN AND LEUCINE-RICH REPEAT-CONTAINING PROTEIN 47"/>
    <property type="match status" value="1"/>
</dbReference>
<keyword evidence="10 15" id="KW-0460">Magnesium</keyword>
<evidence type="ECO:0000256" key="7">
    <source>
        <dbReference type="ARBA" id="ARBA00022723"/>
    </source>
</evidence>
<feature type="binding site" evidence="15">
    <location>
        <position position="480"/>
    </location>
    <ligand>
        <name>Mg(2+)</name>
        <dbReference type="ChEBI" id="CHEBI:18420"/>
        <note>shared with alpha subunit</note>
    </ligand>
</feature>
<comment type="subunit">
    <text evidence="3 15">Tetramer of two alpha and two beta subunits.</text>
</comment>
<comment type="subcellular location">
    <subcellularLocation>
        <location evidence="1 15">Cytoplasm</location>
    </subcellularLocation>
</comment>
<keyword evidence="6 15" id="KW-0436">Ligase</keyword>